<evidence type="ECO:0000256" key="1">
    <source>
        <dbReference type="ARBA" id="ARBA00004651"/>
    </source>
</evidence>
<dbReference type="GO" id="GO:0005886">
    <property type="term" value="C:plasma membrane"/>
    <property type="evidence" value="ECO:0007669"/>
    <property type="project" value="UniProtKB-SubCell"/>
</dbReference>
<feature type="transmembrane region" description="Helical" evidence="7">
    <location>
        <begin position="118"/>
        <end position="139"/>
    </location>
</feature>
<accession>A0A9X5H691</accession>
<evidence type="ECO:0000256" key="3">
    <source>
        <dbReference type="ARBA" id="ARBA00022475"/>
    </source>
</evidence>
<organism evidence="9 10">
    <name type="scientific">Schaedlerella arabinosiphila</name>
    <dbReference type="NCBI Taxonomy" id="2044587"/>
    <lineage>
        <taxon>Bacteria</taxon>
        <taxon>Bacillati</taxon>
        <taxon>Bacillota</taxon>
        <taxon>Clostridia</taxon>
        <taxon>Lachnospirales</taxon>
        <taxon>Lachnospiraceae</taxon>
        <taxon>Schaedlerella</taxon>
    </lineage>
</organism>
<dbReference type="InterPro" id="IPR035906">
    <property type="entry name" value="MetI-like_sf"/>
</dbReference>
<evidence type="ECO:0000313" key="10">
    <source>
        <dbReference type="Proteomes" id="UP000474104"/>
    </source>
</evidence>
<comment type="subcellular location">
    <subcellularLocation>
        <location evidence="1 7">Cell membrane</location>
        <topology evidence="1 7">Multi-pass membrane protein</topology>
    </subcellularLocation>
</comment>
<dbReference type="EMBL" id="VIRB01000120">
    <property type="protein sequence ID" value="NDO70867.1"/>
    <property type="molecule type" value="Genomic_DNA"/>
</dbReference>
<feature type="transmembrane region" description="Helical" evidence="7">
    <location>
        <begin position="253"/>
        <end position="274"/>
    </location>
</feature>
<proteinExistence type="inferred from homology"/>
<evidence type="ECO:0000256" key="2">
    <source>
        <dbReference type="ARBA" id="ARBA00022448"/>
    </source>
</evidence>
<evidence type="ECO:0000256" key="4">
    <source>
        <dbReference type="ARBA" id="ARBA00022692"/>
    </source>
</evidence>
<feature type="transmembrane region" description="Helical" evidence="7">
    <location>
        <begin position="151"/>
        <end position="174"/>
    </location>
</feature>
<dbReference type="InterPro" id="IPR050901">
    <property type="entry name" value="BP-dep_ABC_trans_perm"/>
</dbReference>
<keyword evidence="2 7" id="KW-0813">Transport</keyword>
<keyword evidence="3" id="KW-1003">Cell membrane</keyword>
<dbReference type="GO" id="GO:0055085">
    <property type="term" value="P:transmembrane transport"/>
    <property type="evidence" value="ECO:0007669"/>
    <property type="project" value="InterPro"/>
</dbReference>
<comment type="caution">
    <text evidence="9">The sequence shown here is derived from an EMBL/GenBank/DDBJ whole genome shotgun (WGS) entry which is preliminary data.</text>
</comment>
<dbReference type="RefSeq" id="WP_004079386.1">
    <property type="nucleotide sequence ID" value="NZ_VIRB01000120.1"/>
</dbReference>
<feature type="domain" description="ABC transmembrane type-1" evidence="8">
    <location>
        <begin position="83"/>
        <end position="274"/>
    </location>
</feature>
<evidence type="ECO:0000256" key="5">
    <source>
        <dbReference type="ARBA" id="ARBA00022989"/>
    </source>
</evidence>
<dbReference type="AlphaFoldDB" id="A0A9X5H691"/>
<protein>
    <submittedName>
        <fullName evidence="9">Carbohydrate ABC transporter permease</fullName>
    </submittedName>
</protein>
<feature type="transmembrane region" description="Helical" evidence="7">
    <location>
        <begin position="83"/>
        <end position="106"/>
    </location>
</feature>
<dbReference type="Pfam" id="PF00528">
    <property type="entry name" value="BPD_transp_1"/>
    <property type="match status" value="1"/>
</dbReference>
<dbReference type="CDD" id="cd06261">
    <property type="entry name" value="TM_PBP2"/>
    <property type="match status" value="1"/>
</dbReference>
<evidence type="ECO:0000259" key="8">
    <source>
        <dbReference type="PROSITE" id="PS50928"/>
    </source>
</evidence>
<dbReference type="PANTHER" id="PTHR32243:SF18">
    <property type="entry name" value="INNER MEMBRANE ABC TRANSPORTER PERMEASE PROTEIN YCJP"/>
    <property type="match status" value="1"/>
</dbReference>
<dbReference type="OrthoDB" id="27560at2"/>
<reference evidence="9 10" key="1">
    <citation type="submission" date="2019-07" db="EMBL/GenBank/DDBJ databases">
        <title>Draft genome sequences of 15 bacterial species constituting the stable defined intestinal microbiota of the GM15 gnotobiotic mouse model.</title>
        <authorList>
            <person name="Elie C."/>
            <person name="Mathieu A."/>
            <person name="Saliou A."/>
            <person name="Darnaud M."/>
            <person name="Leulier F."/>
            <person name="Tamellini A."/>
        </authorList>
    </citation>
    <scope>NUCLEOTIDE SEQUENCE [LARGE SCALE GENOMIC DNA]</scope>
    <source>
        <strain evidence="10">ASF 502</strain>
    </source>
</reference>
<evidence type="ECO:0000256" key="7">
    <source>
        <dbReference type="RuleBase" id="RU363032"/>
    </source>
</evidence>
<feature type="transmembrane region" description="Helical" evidence="7">
    <location>
        <begin position="195"/>
        <end position="217"/>
    </location>
</feature>
<keyword evidence="6 7" id="KW-0472">Membrane</keyword>
<evidence type="ECO:0000256" key="6">
    <source>
        <dbReference type="ARBA" id="ARBA00023136"/>
    </source>
</evidence>
<gene>
    <name evidence="9" type="ORF">FMM80_20315</name>
</gene>
<name>A0A9X5H691_9FIRM</name>
<feature type="transmembrane region" description="Helical" evidence="7">
    <location>
        <begin position="21"/>
        <end position="44"/>
    </location>
</feature>
<dbReference type="Gene3D" id="1.10.3720.10">
    <property type="entry name" value="MetI-like"/>
    <property type="match status" value="1"/>
</dbReference>
<keyword evidence="5 7" id="KW-1133">Transmembrane helix</keyword>
<comment type="similarity">
    <text evidence="7">Belongs to the binding-protein-dependent transport system permease family.</text>
</comment>
<sequence length="289" mass="32104">MLRERQKYLYGNKGVVKFLGNICAYVFLVICIAAALFPAIWMVLSSVKPTSELFISPPRFFTELPTFSNFSRVLFETSIPRSFINSFFIAVITTGATLIISLLAGYGFSRFEFKGNKTLSASLLFGQMMPAIVLLLPLYKIYSRLNLIDTYQVNIISNIALNIPMAVMTLTAFLSGVPKELDEAGLIDGCNRLSALFQILVPVITPGIVTVCIYTFLNTWEEFIFAFNFTNSVKYKTLSIALKEFKGQFVIDWGGMMSAAVVISVPVLLIFLLCNKYFIKGITSGAVKG</sequence>
<dbReference type="SUPFAM" id="SSF161098">
    <property type="entry name" value="MetI-like"/>
    <property type="match status" value="1"/>
</dbReference>
<dbReference type="InterPro" id="IPR000515">
    <property type="entry name" value="MetI-like"/>
</dbReference>
<evidence type="ECO:0000313" key="9">
    <source>
        <dbReference type="EMBL" id="NDO70867.1"/>
    </source>
</evidence>
<dbReference type="Proteomes" id="UP000474104">
    <property type="component" value="Unassembled WGS sequence"/>
</dbReference>
<keyword evidence="4 7" id="KW-0812">Transmembrane</keyword>
<dbReference type="PROSITE" id="PS50928">
    <property type="entry name" value="ABC_TM1"/>
    <property type="match status" value="1"/>
</dbReference>
<dbReference type="PANTHER" id="PTHR32243">
    <property type="entry name" value="MALTOSE TRANSPORT SYSTEM PERMEASE-RELATED"/>
    <property type="match status" value="1"/>
</dbReference>